<dbReference type="GO" id="GO:0004672">
    <property type="term" value="F:protein kinase activity"/>
    <property type="evidence" value="ECO:0007669"/>
    <property type="project" value="InterPro"/>
</dbReference>
<evidence type="ECO:0000313" key="3">
    <source>
        <dbReference type="Proteomes" id="UP000027920"/>
    </source>
</evidence>
<sequence length="84" mass="9581">MEYLPVELAKIIGRNRAEPEVQVNCILTQVVKAIAYMHSLGIAHMDIKVQNIGIDYMRRAKIFDFGSSQIILEKKFETSWITGV</sequence>
<dbReference type="GO" id="GO:0005524">
    <property type="term" value="F:ATP binding"/>
    <property type="evidence" value="ECO:0007669"/>
    <property type="project" value="InterPro"/>
</dbReference>
<dbReference type="GeneID" id="25286061"/>
<dbReference type="InterPro" id="IPR000719">
    <property type="entry name" value="Prot_kinase_dom"/>
</dbReference>
<protein>
    <recommendedName>
        <fullName evidence="1">Protein kinase domain-containing protein</fullName>
    </recommendedName>
</protein>
<dbReference type="SUPFAM" id="SSF56112">
    <property type="entry name" value="Protein kinase-like (PK-like)"/>
    <property type="match status" value="1"/>
</dbReference>
<dbReference type="RefSeq" id="XP_013255334.1">
    <property type="nucleotide sequence ID" value="XM_013399880.1"/>
</dbReference>
<dbReference type="Pfam" id="PF00069">
    <property type="entry name" value="Pkinase"/>
    <property type="match status" value="1"/>
</dbReference>
<dbReference type="Proteomes" id="UP000027920">
    <property type="component" value="Unassembled WGS sequence"/>
</dbReference>
<dbReference type="EMBL" id="AMGV01000016">
    <property type="protein sequence ID" value="KEF52744.1"/>
    <property type="molecule type" value="Genomic_DNA"/>
</dbReference>
<dbReference type="PROSITE" id="PS50011">
    <property type="entry name" value="PROTEIN_KINASE_DOM"/>
    <property type="match status" value="1"/>
</dbReference>
<dbReference type="AlphaFoldDB" id="A0A072NXZ1"/>
<dbReference type="PANTHER" id="PTHR24362">
    <property type="entry name" value="SERINE/THREONINE-PROTEIN KINASE NEK"/>
    <property type="match status" value="1"/>
</dbReference>
<name>A0A072NXZ1_9EURO</name>
<feature type="domain" description="Protein kinase" evidence="1">
    <location>
        <begin position="1"/>
        <end position="84"/>
    </location>
</feature>
<dbReference type="STRING" id="1182545.A0A072NXZ1"/>
<comment type="caution">
    <text evidence="2">The sequence shown here is derived from an EMBL/GenBank/DDBJ whole genome shotgun (WGS) entry which is preliminary data.</text>
</comment>
<gene>
    <name evidence="2" type="ORF">A1O9_11161</name>
</gene>
<dbReference type="Gene3D" id="1.10.510.10">
    <property type="entry name" value="Transferase(Phosphotransferase) domain 1"/>
    <property type="match status" value="1"/>
</dbReference>
<dbReference type="HOGENOM" id="CLU_2527458_0_0_1"/>
<organism evidence="2 3">
    <name type="scientific">Exophiala aquamarina CBS 119918</name>
    <dbReference type="NCBI Taxonomy" id="1182545"/>
    <lineage>
        <taxon>Eukaryota</taxon>
        <taxon>Fungi</taxon>
        <taxon>Dikarya</taxon>
        <taxon>Ascomycota</taxon>
        <taxon>Pezizomycotina</taxon>
        <taxon>Eurotiomycetes</taxon>
        <taxon>Chaetothyriomycetidae</taxon>
        <taxon>Chaetothyriales</taxon>
        <taxon>Herpotrichiellaceae</taxon>
        <taxon>Exophiala</taxon>
    </lineage>
</organism>
<evidence type="ECO:0000259" key="1">
    <source>
        <dbReference type="PROSITE" id="PS50011"/>
    </source>
</evidence>
<proteinExistence type="predicted"/>
<evidence type="ECO:0000313" key="2">
    <source>
        <dbReference type="EMBL" id="KEF52744.1"/>
    </source>
</evidence>
<dbReference type="VEuPathDB" id="FungiDB:A1O9_11161"/>
<dbReference type="InterPro" id="IPR011009">
    <property type="entry name" value="Kinase-like_dom_sf"/>
</dbReference>
<dbReference type="PANTHER" id="PTHR24362:SF309">
    <property type="entry name" value="PROTEIN KINASE DOMAIN-CONTAINING PROTEIN"/>
    <property type="match status" value="1"/>
</dbReference>
<reference evidence="2 3" key="1">
    <citation type="submission" date="2013-03" db="EMBL/GenBank/DDBJ databases">
        <title>The Genome Sequence of Exophiala aquamarina CBS 119918.</title>
        <authorList>
            <consortium name="The Broad Institute Genomics Platform"/>
            <person name="Cuomo C."/>
            <person name="de Hoog S."/>
            <person name="Gorbushina A."/>
            <person name="Walker B."/>
            <person name="Young S.K."/>
            <person name="Zeng Q."/>
            <person name="Gargeya S."/>
            <person name="Fitzgerald M."/>
            <person name="Haas B."/>
            <person name="Abouelleil A."/>
            <person name="Allen A.W."/>
            <person name="Alvarado L."/>
            <person name="Arachchi H.M."/>
            <person name="Berlin A.M."/>
            <person name="Chapman S.B."/>
            <person name="Gainer-Dewar J."/>
            <person name="Goldberg J."/>
            <person name="Griggs A."/>
            <person name="Gujja S."/>
            <person name="Hansen M."/>
            <person name="Howarth C."/>
            <person name="Imamovic A."/>
            <person name="Ireland A."/>
            <person name="Larimer J."/>
            <person name="McCowan C."/>
            <person name="Murphy C."/>
            <person name="Pearson M."/>
            <person name="Poon T.W."/>
            <person name="Priest M."/>
            <person name="Roberts A."/>
            <person name="Saif S."/>
            <person name="Shea T."/>
            <person name="Sisk P."/>
            <person name="Sykes S."/>
            <person name="Wortman J."/>
            <person name="Nusbaum C."/>
            <person name="Birren B."/>
        </authorList>
    </citation>
    <scope>NUCLEOTIDE SEQUENCE [LARGE SCALE GENOMIC DNA]</scope>
    <source>
        <strain evidence="2 3">CBS 119918</strain>
    </source>
</reference>
<accession>A0A072NXZ1</accession>
<keyword evidence="3" id="KW-1185">Reference proteome</keyword>
<dbReference type="OrthoDB" id="4062651at2759"/>